<protein>
    <submittedName>
        <fullName evidence="2">Uncharacterized protein</fullName>
    </submittedName>
</protein>
<evidence type="ECO:0000313" key="3">
    <source>
        <dbReference type="Proteomes" id="UP001469553"/>
    </source>
</evidence>
<evidence type="ECO:0000256" key="1">
    <source>
        <dbReference type="SAM" id="MobiDB-lite"/>
    </source>
</evidence>
<accession>A0ABV1A391</accession>
<dbReference type="EMBL" id="JAHRIP010081452">
    <property type="protein sequence ID" value="MEQ2313013.1"/>
    <property type="molecule type" value="Genomic_DNA"/>
</dbReference>
<comment type="caution">
    <text evidence="2">The sequence shown here is derived from an EMBL/GenBank/DDBJ whole genome shotgun (WGS) entry which is preliminary data.</text>
</comment>
<feature type="compositionally biased region" description="Low complexity" evidence="1">
    <location>
        <begin position="31"/>
        <end position="45"/>
    </location>
</feature>
<dbReference type="Proteomes" id="UP001469553">
    <property type="component" value="Unassembled WGS sequence"/>
</dbReference>
<organism evidence="2 3">
    <name type="scientific">Ameca splendens</name>
    <dbReference type="NCBI Taxonomy" id="208324"/>
    <lineage>
        <taxon>Eukaryota</taxon>
        <taxon>Metazoa</taxon>
        <taxon>Chordata</taxon>
        <taxon>Craniata</taxon>
        <taxon>Vertebrata</taxon>
        <taxon>Euteleostomi</taxon>
        <taxon>Actinopterygii</taxon>
        <taxon>Neopterygii</taxon>
        <taxon>Teleostei</taxon>
        <taxon>Neoteleostei</taxon>
        <taxon>Acanthomorphata</taxon>
        <taxon>Ovalentaria</taxon>
        <taxon>Atherinomorphae</taxon>
        <taxon>Cyprinodontiformes</taxon>
        <taxon>Goodeidae</taxon>
        <taxon>Ameca</taxon>
    </lineage>
</organism>
<proteinExistence type="predicted"/>
<feature type="region of interest" description="Disordered" evidence="1">
    <location>
        <begin position="17"/>
        <end position="49"/>
    </location>
</feature>
<feature type="compositionally biased region" description="Pro residues" evidence="1">
    <location>
        <begin position="21"/>
        <end position="30"/>
    </location>
</feature>
<reference evidence="2 3" key="1">
    <citation type="submission" date="2021-06" db="EMBL/GenBank/DDBJ databases">
        <authorList>
            <person name="Palmer J.M."/>
        </authorList>
    </citation>
    <scope>NUCLEOTIDE SEQUENCE [LARGE SCALE GENOMIC DNA]</scope>
    <source>
        <strain evidence="2 3">AS_MEX2019</strain>
        <tissue evidence="2">Muscle</tissue>
    </source>
</reference>
<name>A0ABV1A391_9TELE</name>
<sequence>MRIHPTFHVSRVKPYIMPRLGPAPGPPPPARLLDGGPSIRSAASSGPGGGAVGSIIWSIGRGKVLRSGPGFRPASMWTRLSSESSTTSILPSLGVRLEPDVEEGVVL</sequence>
<keyword evidence="3" id="KW-1185">Reference proteome</keyword>
<gene>
    <name evidence="2" type="ORF">AMECASPLE_037247</name>
</gene>
<evidence type="ECO:0000313" key="2">
    <source>
        <dbReference type="EMBL" id="MEQ2313013.1"/>
    </source>
</evidence>